<dbReference type="GeneID" id="140006366"/>
<name>A0ABM4UAG9_COFAR</name>
<gene>
    <name evidence="2" type="primary">LOC140006366</name>
</gene>
<evidence type="ECO:0008006" key="3">
    <source>
        <dbReference type="Google" id="ProtNLM"/>
    </source>
</evidence>
<sequence>MFRHQRGEGRNQLQFALVAASREVVSVHQFFSNLVFIINIVTTSSKCNDELKEIQAIEVATKIANGELETGRGLNQIGTLKRAGDTRWGSHLDSISSLLKMFNATCVVLSNIAVDGGSYSQRGDANFVLNQLLSFKLVFTLHLIKDIVEITHLFCIALQHKSQDILNAIYLVSSTTKLLKNFRDSGWDDFLVNVKLFFEQHQIDIPCMNAQYIARRGRSRSHHDEISVEHYYRMDIFLATIDYQLQELHSRFNDHIMELLVLSTTLNPRNGFMLFKIDDICKLAEKFYPNDFMEQELVRLKIELQHFELDIPNHHELQELSGIHELCQGLSGHFQL</sequence>
<reference evidence="2" key="1">
    <citation type="submission" date="2025-08" db="UniProtKB">
        <authorList>
            <consortium name="RefSeq"/>
        </authorList>
    </citation>
    <scope>IDENTIFICATION</scope>
    <source>
        <tissue evidence="2">Leaves</tissue>
    </source>
</reference>
<dbReference type="SUPFAM" id="SSF53098">
    <property type="entry name" value="Ribonuclease H-like"/>
    <property type="match status" value="1"/>
</dbReference>
<dbReference type="InterPro" id="IPR012337">
    <property type="entry name" value="RNaseH-like_sf"/>
</dbReference>
<dbReference type="InterPro" id="IPR055298">
    <property type="entry name" value="AtLOH3-like"/>
</dbReference>
<keyword evidence="1" id="KW-1185">Reference proteome</keyword>
<accession>A0ABM4UAG9</accession>
<evidence type="ECO:0000313" key="2">
    <source>
        <dbReference type="RefSeq" id="XP_071904280.1"/>
    </source>
</evidence>
<evidence type="ECO:0000313" key="1">
    <source>
        <dbReference type="Proteomes" id="UP001652660"/>
    </source>
</evidence>
<dbReference type="RefSeq" id="XP_071904280.1">
    <property type="nucleotide sequence ID" value="XM_072048179.1"/>
</dbReference>
<dbReference type="PANTHER" id="PTHR11697:SF230">
    <property type="entry name" value="ZINC FINGER, MYM DOMAIN CONTAINING 1"/>
    <property type="match status" value="1"/>
</dbReference>
<protein>
    <recommendedName>
        <fullName evidence="3">Zinc finger MYM-type protein 1-like</fullName>
    </recommendedName>
</protein>
<dbReference type="Proteomes" id="UP001652660">
    <property type="component" value="Chromosome 5e"/>
</dbReference>
<proteinExistence type="predicted"/>
<organism evidence="1 2">
    <name type="scientific">Coffea arabica</name>
    <name type="common">Arabian coffee</name>
    <dbReference type="NCBI Taxonomy" id="13443"/>
    <lineage>
        <taxon>Eukaryota</taxon>
        <taxon>Viridiplantae</taxon>
        <taxon>Streptophyta</taxon>
        <taxon>Embryophyta</taxon>
        <taxon>Tracheophyta</taxon>
        <taxon>Spermatophyta</taxon>
        <taxon>Magnoliopsida</taxon>
        <taxon>eudicotyledons</taxon>
        <taxon>Gunneridae</taxon>
        <taxon>Pentapetalae</taxon>
        <taxon>asterids</taxon>
        <taxon>lamiids</taxon>
        <taxon>Gentianales</taxon>
        <taxon>Rubiaceae</taxon>
        <taxon>Ixoroideae</taxon>
        <taxon>Gardenieae complex</taxon>
        <taxon>Bertiereae - Coffeeae clade</taxon>
        <taxon>Coffeeae</taxon>
        <taxon>Coffea</taxon>
    </lineage>
</organism>
<dbReference type="PANTHER" id="PTHR11697">
    <property type="entry name" value="GENERAL TRANSCRIPTION FACTOR 2-RELATED ZINC FINGER PROTEIN"/>
    <property type="match status" value="1"/>
</dbReference>